<dbReference type="Proteomes" id="UP000193964">
    <property type="component" value="Unassembled WGS sequence"/>
</dbReference>
<dbReference type="EMBL" id="LQQA01000030">
    <property type="protein sequence ID" value="ORX11969.1"/>
    <property type="molecule type" value="Genomic_DNA"/>
</dbReference>
<dbReference type="RefSeq" id="WP_067843495.1">
    <property type="nucleotide sequence ID" value="NZ_JACKUA010000032.1"/>
</dbReference>
<organism evidence="2 4">
    <name type="scientific">Mycolicibacterium wolinskyi</name>
    <dbReference type="NCBI Taxonomy" id="59750"/>
    <lineage>
        <taxon>Bacteria</taxon>
        <taxon>Bacillati</taxon>
        <taxon>Actinomycetota</taxon>
        <taxon>Actinomycetes</taxon>
        <taxon>Mycobacteriales</taxon>
        <taxon>Mycobacteriaceae</taxon>
        <taxon>Mycolicibacterium</taxon>
    </lineage>
</organism>
<dbReference type="EMBL" id="LGTW01000001">
    <property type="protein sequence ID" value="KWX26187.1"/>
    <property type="molecule type" value="Genomic_DNA"/>
</dbReference>
<evidence type="ECO:0000313" key="2">
    <source>
        <dbReference type="EMBL" id="KWX26187.1"/>
    </source>
</evidence>
<evidence type="ECO:0000313" key="3">
    <source>
        <dbReference type="EMBL" id="ORX11969.1"/>
    </source>
</evidence>
<name>A0A132PVJ8_9MYCO</name>
<gene>
    <name evidence="2" type="ORF">AFM11_02880</name>
    <name evidence="3" type="ORF">AWC31_35660</name>
</gene>
<dbReference type="InterPro" id="IPR051599">
    <property type="entry name" value="Cell_Envelope_Assoc"/>
</dbReference>
<dbReference type="AlphaFoldDB" id="A0A132PVJ8"/>
<reference evidence="2 4" key="1">
    <citation type="submission" date="2015-07" db="EMBL/GenBank/DDBJ databases">
        <title>A draft genome sequence of Mycobacterium wolinskyi.</title>
        <authorList>
            <person name="de Man T.J."/>
            <person name="Perry K.A."/>
            <person name="Coulliette A.D."/>
            <person name="Jensen B."/>
            <person name="Toney N.C."/>
            <person name="Limbago B.M."/>
            <person name="Noble-Wang J."/>
        </authorList>
    </citation>
    <scope>NUCLEOTIDE SEQUENCE [LARGE SCALE GENOMIC DNA]</scope>
    <source>
        <strain evidence="2 4">CDC_01</strain>
    </source>
</reference>
<evidence type="ECO:0000313" key="5">
    <source>
        <dbReference type="Proteomes" id="UP000193964"/>
    </source>
</evidence>
<dbReference type="CDD" id="cd06259">
    <property type="entry name" value="YdcF-like"/>
    <property type="match status" value="1"/>
</dbReference>
<evidence type="ECO:0000259" key="1">
    <source>
        <dbReference type="Pfam" id="PF02698"/>
    </source>
</evidence>
<feature type="domain" description="DUF218" evidence="1">
    <location>
        <begin position="40"/>
        <end position="148"/>
    </location>
</feature>
<dbReference type="GO" id="GO:0000270">
    <property type="term" value="P:peptidoglycan metabolic process"/>
    <property type="evidence" value="ECO:0007669"/>
    <property type="project" value="TreeGrafter"/>
</dbReference>
<dbReference type="STRING" id="59750.AWC31_35660"/>
<comment type="caution">
    <text evidence="2">The sequence shown here is derived from an EMBL/GenBank/DDBJ whole genome shotgun (WGS) entry which is preliminary data.</text>
</comment>
<evidence type="ECO:0000313" key="4">
    <source>
        <dbReference type="Proteomes" id="UP000070612"/>
    </source>
</evidence>
<proteinExistence type="predicted"/>
<keyword evidence="4" id="KW-1185">Reference proteome</keyword>
<sequence>MRRKVFVFGGAVLAVILVLSGVSGAFLYSNAREDQLRKADAVIVLGGEHDGREDYGLSLVRDGAAPVLVLSDPYPPTDRIMRRVCQEAVANVEILCRKPELLTTRGEAILTRQLAQERGWKSVIVVSWRYHLPRARRIFEQCFSPDPGALVMRAVPRDYDFSVAEWQFTYLYQNISTVKNALQPECAGEQ</sequence>
<dbReference type="GO" id="GO:0005886">
    <property type="term" value="C:plasma membrane"/>
    <property type="evidence" value="ECO:0007669"/>
    <property type="project" value="TreeGrafter"/>
</dbReference>
<dbReference type="Pfam" id="PF02698">
    <property type="entry name" value="DUF218"/>
    <property type="match status" value="1"/>
</dbReference>
<dbReference type="PANTHER" id="PTHR30336">
    <property type="entry name" value="INNER MEMBRANE PROTEIN, PROBABLE PERMEASE"/>
    <property type="match status" value="1"/>
</dbReference>
<dbReference type="OrthoDB" id="4772924at2"/>
<dbReference type="InterPro" id="IPR003848">
    <property type="entry name" value="DUF218"/>
</dbReference>
<dbReference type="PANTHER" id="PTHR30336:SF4">
    <property type="entry name" value="ENVELOPE BIOGENESIS FACTOR ELYC"/>
    <property type="match status" value="1"/>
</dbReference>
<dbReference type="PATRIC" id="fig|59750.3.peg.593"/>
<accession>A0A132PVJ8</accession>
<protein>
    <recommendedName>
        <fullName evidence="1">DUF218 domain-containing protein</fullName>
    </recommendedName>
</protein>
<reference evidence="3 5" key="2">
    <citation type="submission" date="2016-01" db="EMBL/GenBank/DDBJ databases">
        <title>The new phylogeny of the genus Mycobacterium.</title>
        <authorList>
            <person name="Tarcisio F."/>
            <person name="Conor M."/>
            <person name="Antonella G."/>
            <person name="Elisabetta G."/>
            <person name="Giulia F.S."/>
            <person name="Sara T."/>
            <person name="Anna F."/>
            <person name="Clotilde B."/>
            <person name="Roberto B."/>
            <person name="Veronica D.S."/>
            <person name="Fabio R."/>
            <person name="Monica P."/>
            <person name="Olivier J."/>
            <person name="Enrico T."/>
            <person name="Nicola S."/>
        </authorList>
    </citation>
    <scope>NUCLEOTIDE SEQUENCE [LARGE SCALE GENOMIC DNA]</scope>
    <source>
        <strain evidence="3 5">ATCC 700010</strain>
    </source>
</reference>
<dbReference type="GO" id="GO:0043164">
    <property type="term" value="P:Gram-negative-bacterium-type cell wall biogenesis"/>
    <property type="evidence" value="ECO:0007669"/>
    <property type="project" value="TreeGrafter"/>
</dbReference>
<dbReference type="Proteomes" id="UP000070612">
    <property type="component" value="Unassembled WGS sequence"/>
</dbReference>